<organism evidence="2 3">
    <name type="scientific">Pradoshia eiseniae</name>
    <dbReference type="NCBI Taxonomy" id="2064768"/>
    <lineage>
        <taxon>Bacteria</taxon>
        <taxon>Bacillati</taxon>
        <taxon>Bacillota</taxon>
        <taxon>Bacilli</taxon>
        <taxon>Bacillales</taxon>
        <taxon>Bacillaceae</taxon>
        <taxon>Pradoshia</taxon>
    </lineage>
</organism>
<dbReference type="AlphaFoldDB" id="A0A2S7N408"/>
<dbReference type="InterPro" id="IPR025714">
    <property type="entry name" value="Methyltranfer_dom"/>
</dbReference>
<evidence type="ECO:0000259" key="1">
    <source>
        <dbReference type="Pfam" id="PF13847"/>
    </source>
</evidence>
<dbReference type="InterPro" id="IPR029063">
    <property type="entry name" value="SAM-dependent_MTases_sf"/>
</dbReference>
<dbReference type="SUPFAM" id="SSF53335">
    <property type="entry name" value="S-adenosyl-L-methionine-dependent methyltransferases"/>
    <property type="match status" value="1"/>
</dbReference>
<proteinExistence type="predicted"/>
<evidence type="ECO:0000313" key="3">
    <source>
        <dbReference type="Proteomes" id="UP000239663"/>
    </source>
</evidence>
<name>A0A2S7N408_9BACI</name>
<dbReference type="Gene3D" id="3.40.50.150">
    <property type="entry name" value="Vaccinia Virus protein VP39"/>
    <property type="match status" value="1"/>
</dbReference>
<gene>
    <name evidence="2" type="ORF">CYL18_02400</name>
</gene>
<dbReference type="PANTHER" id="PTHR44068:SF11">
    <property type="entry name" value="GERANYL DIPHOSPHATE 2-C-METHYLTRANSFERASE"/>
    <property type="match status" value="1"/>
</dbReference>
<dbReference type="InterPro" id="IPR050447">
    <property type="entry name" value="Erg6_SMT_methyltransf"/>
</dbReference>
<comment type="caution">
    <text evidence="2">The sequence shown here is derived from an EMBL/GenBank/DDBJ whole genome shotgun (WGS) entry which is preliminary data.</text>
</comment>
<protein>
    <recommendedName>
        <fullName evidence="1">Methyltransferase domain-containing protein</fullName>
    </recommendedName>
</protein>
<dbReference type="RefSeq" id="WP_104847856.1">
    <property type="nucleotide sequence ID" value="NZ_PKOZ01000001.1"/>
</dbReference>
<dbReference type="OrthoDB" id="9797252at2"/>
<dbReference type="EMBL" id="PKOZ01000001">
    <property type="protein sequence ID" value="PQD96759.1"/>
    <property type="molecule type" value="Genomic_DNA"/>
</dbReference>
<keyword evidence="3" id="KW-1185">Reference proteome</keyword>
<dbReference type="Proteomes" id="UP000239663">
    <property type="component" value="Unassembled WGS sequence"/>
</dbReference>
<evidence type="ECO:0000313" key="2">
    <source>
        <dbReference type="EMBL" id="PQD96759.1"/>
    </source>
</evidence>
<feature type="domain" description="Methyltransferase" evidence="1">
    <location>
        <begin position="19"/>
        <end position="139"/>
    </location>
</feature>
<dbReference type="CDD" id="cd02440">
    <property type="entry name" value="AdoMet_MTases"/>
    <property type="match status" value="1"/>
</dbReference>
<dbReference type="Pfam" id="PF13847">
    <property type="entry name" value="Methyltransf_31"/>
    <property type="match status" value="1"/>
</dbReference>
<dbReference type="PANTHER" id="PTHR44068">
    <property type="entry name" value="ZGC:194242"/>
    <property type="match status" value="1"/>
</dbReference>
<reference evidence="2 3" key="1">
    <citation type="submission" date="2017-12" db="EMBL/GenBank/DDBJ databases">
        <title>Taxonomic description and draft genome of Pradoshia cofamensis Gen. nov., sp. nov., a thermotolerant bacillale isolated from anterior gut of earthworm Eisenia fetida.</title>
        <authorList>
            <person name="Saha T."/>
            <person name="Chakraborty R."/>
        </authorList>
    </citation>
    <scope>NUCLEOTIDE SEQUENCE [LARGE SCALE GENOMIC DNA]</scope>
    <source>
        <strain evidence="2 3">EAG3</strain>
    </source>
</reference>
<accession>A0A2S7N408</accession>
<sequence>MSYSNLTEFLLSKADIQPASSILDVGCGTGRELIKMGELAGDKAKLVGVDKAERCIEQAKAAVKKDERYTFMAADLAQQLPFEDDTFDLIFSKDVLECIVDKRGFLEEIHRVLKPGGQIVMAHYDFDTQVFDGSNKALVRKMVQAYSDWEQAWMDDSDGWIGRRLWRYIHGTGLFSGSMDSFVLIETTYKPGYFGYNRVQDFQDMIEKGFISEDDYGTFKTEIEELAGKDQYLYSINSYVYSGTGKR</sequence>